<dbReference type="Pfam" id="PF01453">
    <property type="entry name" value="B_lectin"/>
    <property type="match status" value="1"/>
</dbReference>
<dbReference type="Gene3D" id="3.30.200.20">
    <property type="entry name" value="Phosphorylase Kinase, domain 1"/>
    <property type="match status" value="1"/>
</dbReference>
<feature type="domain" description="Apple" evidence="23">
    <location>
        <begin position="332"/>
        <end position="411"/>
    </location>
</feature>
<evidence type="ECO:0000256" key="13">
    <source>
        <dbReference type="ARBA" id="ARBA00023170"/>
    </source>
</evidence>
<accession>A0AA38T5V0</accession>
<keyword evidence="5 19" id="KW-0812">Transmembrane</keyword>
<dbReference type="SUPFAM" id="SSF51110">
    <property type="entry name" value="alpha-D-mannose-specific plant lectins"/>
    <property type="match status" value="1"/>
</dbReference>
<dbReference type="InterPro" id="IPR003609">
    <property type="entry name" value="Pan_app"/>
</dbReference>
<dbReference type="FunFam" id="1.10.510.10:FF:000302">
    <property type="entry name" value="Serine/threonine-protein kinase"/>
    <property type="match status" value="1"/>
</dbReference>
<keyword evidence="2 17" id="KW-0723">Serine/threonine-protein kinase</keyword>
<keyword evidence="4 17" id="KW-0808">Transferase</keyword>
<keyword evidence="10 19" id="KW-1133">Transmembrane helix</keyword>
<keyword evidence="12" id="KW-1015">Disulfide bond</keyword>
<dbReference type="Gene3D" id="3.50.4.10">
    <property type="entry name" value="Hepatocyte Growth Factor"/>
    <property type="match status" value="1"/>
</dbReference>
<dbReference type="InterPro" id="IPR036426">
    <property type="entry name" value="Bulb-type_lectin_dom_sf"/>
</dbReference>
<dbReference type="InterPro" id="IPR011009">
    <property type="entry name" value="Kinase-like_dom_sf"/>
</dbReference>
<dbReference type="GO" id="GO:0016020">
    <property type="term" value="C:membrane"/>
    <property type="evidence" value="ECO:0007669"/>
    <property type="project" value="UniProtKB-SubCell"/>
</dbReference>
<evidence type="ECO:0000256" key="18">
    <source>
        <dbReference type="PROSITE-ProRule" id="PRU10141"/>
    </source>
</evidence>
<reference evidence="24" key="1">
    <citation type="submission" date="2023-03" db="EMBL/GenBank/DDBJ databases">
        <title>Chromosome-scale reference genome and RAD-based genetic map of yellow starthistle (Centaurea solstitialis) reveal putative structural variation and QTLs associated with invader traits.</title>
        <authorList>
            <person name="Reatini B."/>
            <person name="Cang F.A."/>
            <person name="Jiang Q."/>
            <person name="Mckibben M.T.W."/>
            <person name="Barker M.S."/>
            <person name="Rieseberg L.H."/>
            <person name="Dlugosch K.M."/>
        </authorList>
    </citation>
    <scope>NUCLEOTIDE SEQUENCE</scope>
    <source>
        <strain evidence="24">CAN-66</strain>
        <tissue evidence="24">Leaf</tissue>
    </source>
</reference>
<dbReference type="PROSITE" id="PS00108">
    <property type="entry name" value="PROTEIN_KINASE_ST"/>
    <property type="match status" value="1"/>
</dbReference>
<comment type="catalytic activity">
    <reaction evidence="15 17">
        <text>L-threonyl-[protein] + ATP = O-phospho-L-threonyl-[protein] + ADP + H(+)</text>
        <dbReference type="Rhea" id="RHEA:46608"/>
        <dbReference type="Rhea" id="RHEA-COMP:11060"/>
        <dbReference type="Rhea" id="RHEA-COMP:11605"/>
        <dbReference type="ChEBI" id="CHEBI:15378"/>
        <dbReference type="ChEBI" id="CHEBI:30013"/>
        <dbReference type="ChEBI" id="CHEBI:30616"/>
        <dbReference type="ChEBI" id="CHEBI:61977"/>
        <dbReference type="ChEBI" id="CHEBI:456216"/>
        <dbReference type="EC" id="2.7.11.1"/>
    </reaction>
</comment>
<evidence type="ECO:0000256" key="10">
    <source>
        <dbReference type="ARBA" id="ARBA00022989"/>
    </source>
</evidence>
<evidence type="ECO:0000256" key="9">
    <source>
        <dbReference type="ARBA" id="ARBA00022840"/>
    </source>
</evidence>
<evidence type="ECO:0000313" key="25">
    <source>
        <dbReference type="Proteomes" id="UP001172457"/>
    </source>
</evidence>
<comment type="caution">
    <text evidence="24">The sequence shown here is derived from an EMBL/GenBank/DDBJ whole genome shotgun (WGS) entry which is preliminary data.</text>
</comment>
<evidence type="ECO:0000256" key="19">
    <source>
        <dbReference type="SAM" id="Phobius"/>
    </source>
</evidence>
<evidence type="ECO:0000256" key="15">
    <source>
        <dbReference type="ARBA" id="ARBA00047899"/>
    </source>
</evidence>
<dbReference type="SMART" id="SM00220">
    <property type="entry name" value="S_TKc"/>
    <property type="match status" value="1"/>
</dbReference>
<feature type="domain" description="Protein kinase" evidence="21">
    <location>
        <begin position="511"/>
        <end position="793"/>
    </location>
</feature>
<dbReference type="Gene3D" id="1.10.510.10">
    <property type="entry name" value="Transferase(Phosphotransferase) domain 1"/>
    <property type="match status" value="1"/>
</dbReference>
<evidence type="ECO:0000256" key="4">
    <source>
        <dbReference type="ARBA" id="ARBA00022679"/>
    </source>
</evidence>
<comment type="similarity">
    <text evidence="17">Belongs to the protein kinase superfamily. Ser/Thr protein kinase family.</text>
</comment>
<evidence type="ECO:0000259" key="21">
    <source>
        <dbReference type="PROSITE" id="PS50011"/>
    </source>
</evidence>
<dbReference type="InterPro" id="IPR024171">
    <property type="entry name" value="SRK-like_kinase"/>
</dbReference>
<dbReference type="PANTHER" id="PTHR47974">
    <property type="entry name" value="OS07G0415500 PROTEIN"/>
    <property type="match status" value="1"/>
</dbReference>
<dbReference type="PANTHER" id="PTHR47974:SF4">
    <property type="entry name" value="RECEPTOR-LIKE SERINE_THREONINE-PROTEIN KINASE"/>
    <property type="match status" value="1"/>
</dbReference>
<dbReference type="CDD" id="cd14066">
    <property type="entry name" value="STKc_IRAK"/>
    <property type="match status" value="1"/>
</dbReference>
<dbReference type="InterPro" id="IPR008271">
    <property type="entry name" value="Ser/Thr_kinase_AS"/>
</dbReference>
<evidence type="ECO:0000256" key="7">
    <source>
        <dbReference type="ARBA" id="ARBA00022741"/>
    </source>
</evidence>
<keyword evidence="9 17" id="KW-0067">ATP-binding</keyword>
<evidence type="ECO:0000256" key="8">
    <source>
        <dbReference type="ARBA" id="ARBA00022777"/>
    </source>
</evidence>
<protein>
    <recommendedName>
        <fullName evidence="17">Receptor-like serine/threonine-protein kinase</fullName>
        <ecNumber evidence="17">2.7.11.1</ecNumber>
    </recommendedName>
</protein>
<dbReference type="GO" id="GO:0004674">
    <property type="term" value="F:protein serine/threonine kinase activity"/>
    <property type="evidence" value="ECO:0007669"/>
    <property type="project" value="UniProtKB-KW"/>
</dbReference>
<dbReference type="Pfam" id="PF00954">
    <property type="entry name" value="S_locus_glycop"/>
    <property type="match status" value="1"/>
</dbReference>
<evidence type="ECO:0000256" key="14">
    <source>
        <dbReference type="ARBA" id="ARBA00023180"/>
    </source>
</evidence>
<gene>
    <name evidence="24" type="ORF">OSB04_025059</name>
</gene>
<keyword evidence="3" id="KW-0245">EGF-like domain</keyword>
<dbReference type="EC" id="2.7.11.1" evidence="17"/>
<evidence type="ECO:0000256" key="5">
    <source>
        <dbReference type="ARBA" id="ARBA00022692"/>
    </source>
</evidence>
<dbReference type="FunFam" id="3.30.200.20:FF:000059">
    <property type="entry name" value="S-receptor-like serine/threonine-protein kinase"/>
    <property type="match status" value="1"/>
</dbReference>
<dbReference type="GO" id="GO:0005524">
    <property type="term" value="F:ATP binding"/>
    <property type="evidence" value="ECO:0007669"/>
    <property type="project" value="UniProtKB-UniRule"/>
</dbReference>
<dbReference type="PROSITE" id="PS50927">
    <property type="entry name" value="BULB_LECTIN"/>
    <property type="match status" value="1"/>
</dbReference>
<keyword evidence="6 20" id="KW-0732">Signal</keyword>
<dbReference type="InterPro" id="IPR001480">
    <property type="entry name" value="Bulb-type_lectin_dom"/>
</dbReference>
<name>A0AA38T5V0_9ASTR</name>
<dbReference type="PROSITE" id="PS50948">
    <property type="entry name" value="PAN"/>
    <property type="match status" value="1"/>
</dbReference>
<feature type="chain" id="PRO_5041258027" description="Receptor-like serine/threonine-protein kinase" evidence="20">
    <location>
        <begin position="24"/>
        <end position="794"/>
    </location>
</feature>
<evidence type="ECO:0000256" key="1">
    <source>
        <dbReference type="ARBA" id="ARBA00004479"/>
    </source>
</evidence>
<feature type="binding site" evidence="18">
    <location>
        <position position="539"/>
    </location>
    <ligand>
        <name>ATP</name>
        <dbReference type="ChEBI" id="CHEBI:30616"/>
    </ligand>
</feature>
<dbReference type="PROSITE" id="PS00107">
    <property type="entry name" value="PROTEIN_KINASE_ATP"/>
    <property type="match status" value="1"/>
</dbReference>
<keyword evidence="7 17" id="KW-0547">Nucleotide-binding</keyword>
<dbReference type="PROSITE" id="PS50011">
    <property type="entry name" value="PROTEIN_KINASE_DOM"/>
    <property type="match status" value="1"/>
</dbReference>
<dbReference type="SMART" id="SM00108">
    <property type="entry name" value="B_lectin"/>
    <property type="match status" value="1"/>
</dbReference>
<evidence type="ECO:0000259" key="23">
    <source>
        <dbReference type="PROSITE" id="PS50948"/>
    </source>
</evidence>
<feature type="domain" description="Bulb-type lectin" evidence="22">
    <location>
        <begin position="18"/>
        <end position="146"/>
    </location>
</feature>
<feature type="signal peptide" evidence="20">
    <location>
        <begin position="1"/>
        <end position="23"/>
    </location>
</feature>
<evidence type="ECO:0000256" key="17">
    <source>
        <dbReference type="PIRNR" id="PIRNR000641"/>
    </source>
</evidence>
<keyword evidence="25" id="KW-1185">Reference proteome</keyword>
<dbReference type="PIRSF" id="PIRSF000641">
    <property type="entry name" value="SRK"/>
    <property type="match status" value="1"/>
</dbReference>
<evidence type="ECO:0000313" key="24">
    <source>
        <dbReference type="EMBL" id="KAJ9545352.1"/>
    </source>
</evidence>
<feature type="transmembrane region" description="Helical" evidence="19">
    <location>
        <begin position="451"/>
        <end position="476"/>
    </location>
</feature>
<dbReference type="InterPro" id="IPR000858">
    <property type="entry name" value="S_locus_glycoprot_dom"/>
</dbReference>
<dbReference type="SUPFAM" id="SSF56112">
    <property type="entry name" value="Protein kinase-like (PK-like)"/>
    <property type="match status" value="1"/>
</dbReference>
<dbReference type="FunFam" id="2.90.10.10:FF:000007">
    <property type="entry name" value="Serine/threonine-protein kinase"/>
    <property type="match status" value="1"/>
</dbReference>
<dbReference type="CDD" id="cd00053">
    <property type="entry name" value="EGF"/>
    <property type="match status" value="1"/>
</dbReference>
<proteinExistence type="inferred from homology"/>
<dbReference type="InterPro" id="IPR017441">
    <property type="entry name" value="Protein_kinase_ATP_BS"/>
</dbReference>
<evidence type="ECO:0000256" key="16">
    <source>
        <dbReference type="ARBA" id="ARBA00048679"/>
    </source>
</evidence>
<comment type="subcellular location">
    <subcellularLocation>
        <location evidence="1">Membrane</location>
        <topology evidence="1">Single-pass type I membrane protein</topology>
    </subcellularLocation>
</comment>
<dbReference type="InterPro" id="IPR000719">
    <property type="entry name" value="Prot_kinase_dom"/>
</dbReference>
<dbReference type="GO" id="GO:0048544">
    <property type="term" value="P:recognition of pollen"/>
    <property type="evidence" value="ECO:0007669"/>
    <property type="project" value="InterPro"/>
</dbReference>
<evidence type="ECO:0000256" key="20">
    <source>
        <dbReference type="SAM" id="SignalP"/>
    </source>
</evidence>
<dbReference type="CDD" id="cd00028">
    <property type="entry name" value="B_lectin"/>
    <property type="match status" value="1"/>
</dbReference>
<keyword evidence="8 17" id="KW-0418">Kinase</keyword>
<dbReference type="Pfam" id="PF00069">
    <property type="entry name" value="Pkinase"/>
    <property type="match status" value="1"/>
</dbReference>
<dbReference type="AlphaFoldDB" id="A0AA38T5V0"/>
<evidence type="ECO:0000256" key="2">
    <source>
        <dbReference type="ARBA" id="ARBA00022527"/>
    </source>
</evidence>
<evidence type="ECO:0000256" key="6">
    <source>
        <dbReference type="ARBA" id="ARBA00022729"/>
    </source>
</evidence>
<dbReference type="Pfam" id="PF08276">
    <property type="entry name" value="PAN_2"/>
    <property type="match status" value="1"/>
</dbReference>
<evidence type="ECO:0000259" key="22">
    <source>
        <dbReference type="PROSITE" id="PS50927"/>
    </source>
</evidence>
<dbReference type="Gene3D" id="2.90.10.10">
    <property type="entry name" value="Bulb-type lectin domain"/>
    <property type="match status" value="1"/>
</dbReference>
<comment type="catalytic activity">
    <reaction evidence="16 17">
        <text>L-seryl-[protein] + ATP = O-phospho-L-seryl-[protein] + ADP + H(+)</text>
        <dbReference type="Rhea" id="RHEA:17989"/>
        <dbReference type="Rhea" id="RHEA-COMP:9863"/>
        <dbReference type="Rhea" id="RHEA-COMP:11604"/>
        <dbReference type="ChEBI" id="CHEBI:15378"/>
        <dbReference type="ChEBI" id="CHEBI:29999"/>
        <dbReference type="ChEBI" id="CHEBI:30616"/>
        <dbReference type="ChEBI" id="CHEBI:83421"/>
        <dbReference type="ChEBI" id="CHEBI:456216"/>
        <dbReference type="EC" id="2.7.11.1"/>
    </reaction>
</comment>
<keyword evidence="11 19" id="KW-0472">Membrane</keyword>
<dbReference type="EMBL" id="JARYMX010000006">
    <property type="protein sequence ID" value="KAJ9545352.1"/>
    <property type="molecule type" value="Genomic_DNA"/>
</dbReference>
<evidence type="ECO:0000256" key="11">
    <source>
        <dbReference type="ARBA" id="ARBA00023136"/>
    </source>
</evidence>
<keyword evidence="13" id="KW-0675">Receptor</keyword>
<evidence type="ECO:0000256" key="12">
    <source>
        <dbReference type="ARBA" id="ARBA00023157"/>
    </source>
</evidence>
<keyword evidence="14" id="KW-0325">Glycoprotein</keyword>
<dbReference type="CDD" id="cd01098">
    <property type="entry name" value="PAN_AP_plant"/>
    <property type="match status" value="1"/>
</dbReference>
<organism evidence="24 25">
    <name type="scientific">Centaurea solstitialis</name>
    <name type="common">yellow star-thistle</name>
    <dbReference type="NCBI Taxonomy" id="347529"/>
    <lineage>
        <taxon>Eukaryota</taxon>
        <taxon>Viridiplantae</taxon>
        <taxon>Streptophyta</taxon>
        <taxon>Embryophyta</taxon>
        <taxon>Tracheophyta</taxon>
        <taxon>Spermatophyta</taxon>
        <taxon>Magnoliopsida</taxon>
        <taxon>eudicotyledons</taxon>
        <taxon>Gunneridae</taxon>
        <taxon>Pentapetalae</taxon>
        <taxon>asterids</taxon>
        <taxon>campanulids</taxon>
        <taxon>Asterales</taxon>
        <taxon>Asteraceae</taxon>
        <taxon>Carduoideae</taxon>
        <taxon>Cardueae</taxon>
        <taxon>Centaureinae</taxon>
        <taxon>Centaurea</taxon>
    </lineage>
</organism>
<dbReference type="Proteomes" id="UP001172457">
    <property type="component" value="Chromosome 6"/>
</dbReference>
<sequence>MMITKVFVFLLLLFCSLIKSSSSKNTFSIGSSLSSDDDSDFITSPDNTFTCGFYGFESNAYWFAIWFTNTEERTVVWTANRNTPVNGRGSKVTFQGNGRMVLTDVDGMVVWETNTTSTNVNRAVLLDSGNLVLENEEGKILWQSFDYPTDTLLPSQTLTKTKSLISGLRKGTFESGYFGLSYNSINVITMIYDGPEISSVYWPSPDTSFNVWAFGRTSYNSSRIAIFNNLGMFNSSDRWQFSASDMGLGIKRRLTMDHDGNLRIYSLNESTRLWSITWQAIAKPCDVHGICGRNGICVHGEEKSECSCPVDYEWNNPSDFTRGCKPTFKKTCENSTGFGFLELPYTDYYGFDLNFSSPISFEACRDICLKDCSCEGFSYRVTGEGWCYCKSALFNGFQSPNFPGAIYLKVPIGMATLESKSILASSKPTCVDTTIMVGSPSMYASSKKKVIWVYLYSFASAVGAVEALVILLWWLLFNGKNELLVNLEHGYRIMSNQFRGFSYQELMKATQDFKVEIGRGGSGAVYKGILEDERVVAVKRLGDVSGGEFSTEVSTIGQINHMNLVRMWGFCSEKKHRLIVYEYVENLSLDKRLFSSSFLQWKERFKVAIGIAKGLAYLHHECLEWVIHCDVKPENILLDGEFEPKIADFGLAKLFERGGQNSEFTRIRGTKGYMAPEWAHNLPITAKVDVYSFGVVLLELAKGIRLSSMIMNEGEEEESELMRFVKVTKRIIQEGNELCIEEIIDPRLGGLFSRYQATKLIEIGLSCVEEDRNKRPTMDSVVQDLNDCEYEEMC</sequence>
<evidence type="ECO:0000256" key="3">
    <source>
        <dbReference type="ARBA" id="ARBA00022536"/>
    </source>
</evidence>